<evidence type="ECO:0000256" key="1">
    <source>
        <dbReference type="SAM" id="MobiDB-lite"/>
    </source>
</evidence>
<evidence type="ECO:0000313" key="3">
    <source>
        <dbReference type="Proteomes" id="UP000266188"/>
    </source>
</evidence>
<feature type="compositionally biased region" description="Basic and acidic residues" evidence="1">
    <location>
        <begin position="115"/>
        <end position="129"/>
    </location>
</feature>
<feature type="region of interest" description="Disordered" evidence="1">
    <location>
        <begin position="29"/>
        <end position="155"/>
    </location>
</feature>
<reference evidence="3" key="1">
    <citation type="submission" date="2017-02" db="EMBL/GenBank/DDBJ databases">
        <authorList>
            <person name="Tafer H."/>
            <person name="Lopandic K."/>
        </authorList>
    </citation>
    <scope>NUCLEOTIDE SEQUENCE [LARGE SCALE GENOMIC DNA]</scope>
    <source>
        <strain evidence="3">CBS 366.77</strain>
    </source>
</reference>
<protein>
    <submittedName>
        <fullName evidence="2">Uncharacterized protein</fullName>
    </submittedName>
</protein>
<sequence>MFKTITKRLHFQHTTSPAATIAPGLLAPSSTSRFHTRTTHQADYYDKSQDRTILDPDRNEGTQSGTDSEVARCRSSYDPTKTTPESEMAASEEESRHDGRKGSPLNVSAANQEASRPRDLREGGPDRNVVKPGQHSKQGKSYKHGVVNQDKRQGR</sequence>
<proteinExistence type="predicted"/>
<dbReference type="PANTHER" id="PTHR42090">
    <property type="match status" value="1"/>
</dbReference>
<keyword evidence="3" id="KW-1185">Reference proteome</keyword>
<dbReference type="EMBL" id="MVGC01000384">
    <property type="protein sequence ID" value="RJE19649.1"/>
    <property type="molecule type" value="Genomic_DNA"/>
</dbReference>
<comment type="caution">
    <text evidence="2">The sequence shown here is derived from an EMBL/GenBank/DDBJ whole genome shotgun (WGS) entry which is preliminary data.</text>
</comment>
<accession>A0A3A2Z964</accession>
<feature type="compositionally biased region" description="Basic and acidic residues" evidence="1">
    <location>
        <begin position="43"/>
        <end position="60"/>
    </location>
</feature>
<dbReference type="STRING" id="2070753.A0A3A2Z964"/>
<gene>
    <name evidence="2" type="ORF">PHISCL_08024</name>
</gene>
<feature type="compositionally biased region" description="Polar residues" evidence="1">
    <location>
        <begin position="105"/>
        <end position="114"/>
    </location>
</feature>
<dbReference type="AlphaFoldDB" id="A0A3A2Z964"/>
<organism evidence="2 3">
    <name type="scientific">Aspergillus sclerotialis</name>
    <dbReference type="NCBI Taxonomy" id="2070753"/>
    <lineage>
        <taxon>Eukaryota</taxon>
        <taxon>Fungi</taxon>
        <taxon>Dikarya</taxon>
        <taxon>Ascomycota</taxon>
        <taxon>Pezizomycotina</taxon>
        <taxon>Eurotiomycetes</taxon>
        <taxon>Eurotiomycetidae</taxon>
        <taxon>Eurotiales</taxon>
        <taxon>Aspergillaceae</taxon>
        <taxon>Aspergillus</taxon>
        <taxon>Aspergillus subgen. Polypaecilum</taxon>
    </lineage>
</organism>
<dbReference type="OrthoDB" id="4220319at2759"/>
<dbReference type="Proteomes" id="UP000266188">
    <property type="component" value="Unassembled WGS sequence"/>
</dbReference>
<dbReference type="PANTHER" id="PTHR42090:SF1">
    <property type="match status" value="1"/>
</dbReference>
<evidence type="ECO:0000313" key="2">
    <source>
        <dbReference type="EMBL" id="RJE19649.1"/>
    </source>
</evidence>
<name>A0A3A2Z964_9EURO</name>